<sequence length="380" mass="42187">MQRKSLPVALVCAGIVISLGGCSSMDILETKKIDYKSAGKIPTLEVPPDLTAPTTDGRYKVPDLNPAGTATYSAYTAERSDKNASDNTVLPTQAKVRLERAGSERWLVVDQAPDKVWPVIKEFWQENGLALDQENPTTGIMETVWAENRANIPQDFIRNSIGKVLDGLYSTGERDKFRTRIERTPGNPPETEIYISHRGMIEVYDGTDSKHTVWQPRPADPSLEAEMLSRLMVKFGVEKARAAALMANNSQAQRAEMGKDTKGNNTLTVNDPFDRAWQRVGLALDRVGFTVEDRDRAKGVYFVRYVDPEVDNETGNKKGFLSKLAFWKSSNKMSTEQYQVELAENPAATATSVRVLSAKGEAAQPETANKIIKLLFEQVK</sequence>
<reference evidence="2" key="1">
    <citation type="submission" date="2019-11" db="EMBL/GenBank/DDBJ databases">
        <title>Isolation and characterization of a novel species in the genus Sulfuriferula.</title>
        <authorList>
            <person name="Mochizuki J."/>
            <person name="Kojima H."/>
            <person name="Fukui M."/>
        </authorList>
    </citation>
    <scope>NUCLEOTIDE SEQUENCE [LARGE SCALE GENOMIC DNA]</scope>
    <source>
        <strain evidence="2">SGTM</strain>
    </source>
</reference>
<gene>
    <name evidence="1" type="ORF">SFSGTM_07940</name>
</gene>
<proteinExistence type="predicted"/>
<dbReference type="PROSITE" id="PS51257">
    <property type="entry name" value="PROKAR_LIPOPROTEIN"/>
    <property type="match status" value="1"/>
</dbReference>
<dbReference type="Proteomes" id="UP000463939">
    <property type="component" value="Chromosome"/>
</dbReference>
<protein>
    <submittedName>
        <fullName evidence="1">Lipoprotein</fullName>
    </submittedName>
</protein>
<dbReference type="InterPro" id="IPR010653">
    <property type="entry name" value="NlpB/DapX"/>
</dbReference>
<dbReference type="InterPro" id="IPR042268">
    <property type="entry name" value="BamC_C"/>
</dbReference>
<keyword evidence="1" id="KW-0449">Lipoprotein</keyword>
<dbReference type="KEGG" id="sniv:SFSGTM_07940"/>
<dbReference type="EMBL" id="AP021881">
    <property type="protein sequence ID" value="BBP00086.1"/>
    <property type="molecule type" value="Genomic_DNA"/>
</dbReference>
<evidence type="ECO:0000313" key="1">
    <source>
        <dbReference type="EMBL" id="BBP00086.1"/>
    </source>
</evidence>
<evidence type="ECO:0000313" key="2">
    <source>
        <dbReference type="Proteomes" id="UP000463939"/>
    </source>
</evidence>
<dbReference type="RefSeq" id="WP_162084053.1">
    <property type="nucleotide sequence ID" value="NZ_AP021881.1"/>
</dbReference>
<dbReference type="Gene3D" id="3.30.310.170">
    <property type="entry name" value="Outer membrane protein assembly factor BamC"/>
    <property type="match status" value="1"/>
</dbReference>
<dbReference type="AlphaFoldDB" id="A0A809REM4"/>
<accession>A0A809REM4</accession>
<dbReference type="Pfam" id="PF06804">
    <property type="entry name" value="Lipoprotein_18"/>
    <property type="match status" value="1"/>
</dbReference>
<organism evidence="1 2">
    <name type="scientific">Sulfuriferula nivalis</name>
    <dbReference type="NCBI Taxonomy" id="2675298"/>
    <lineage>
        <taxon>Bacteria</taxon>
        <taxon>Pseudomonadati</taxon>
        <taxon>Pseudomonadota</taxon>
        <taxon>Betaproteobacteria</taxon>
        <taxon>Nitrosomonadales</taxon>
        <taxon>Sulfuricellaceae</taxon>
        <taxon>Sulfuriferula</taxon>
    </lineage>
</organism>
<name>A0A809REM4_9PROT</name>
<keyword evidence="2" id="KW-1185">Reference proteome</keyword>